<reference evidence="3" key="1">
    <citation type="journal article" date="2014" name="Int. J. Syst. Evol. Microbiol.">
        <title>Complete genome sequence of Corynebacterium casei LMG S-19264T (=DSM 44701T), isolated from a smear-ripened cheese.</title>
        <authorList>
            <consortium name="US DOE Joint Genome Institute (JGI-PGF)"/>
            <person name="Walter F."/>
            <person name="Albersmeier A."/>
            <person name="Kalinowski J."/>
            <person name="Ruckert C."/>
        </authorList>
    </citation>
    <scope>NUCLEOTIDE SEQUENCE</scope>
    <source>
        <strain evidence="3">JCM 13306</strain>
    </source>
</reference>
<dbReference type="InterPro" id="IPR007939">
    <property type="entry name" value="Cu-R_B_prcur"/>
</dbReference>
<dbReference type="GO" id="GO:0006878">
    <property type="term" value="P:intracellular copper ion homeostasis"/>
    <property type="evidence" value="ECO:0007669"/>
    <property type="project" value="InterPro"/>
</dbReference>
<evidence type="ECO:0008006" key="5">
    <source>
        <dbReference type="Google" id="ProtNLM"/>
    </source>
</evidence>
<keyword evidence="2" id="KW-0732">Signal</keyword>
<dbReference type="GO" id="GO:0005507">
    <property type="term" value="F:copper ion binding"/>
    <property type="evidence" value="ECO:0007669"/>
    <property type="project" value="InterPro"/>
</dbReference>
<evidence type="ECO:0000313" key="3">
    <source>
        <dbReference type="EMBL" id="GHH57956.1"/>
    </source>
</evidence>
<evidence type="ECO:0000256" key="2">
    <source>
        <dbReference type="SAM" id="SignalP"/>
    </source>
</evidence>
<name>A0A919F9W2_9XANT</name>
<protein>
    <recommendedName>
        <fullName evidence="5">Copper resistance protein CopB</fullName>
    </recommendedName>
</protein>
<comment type="caution">
    <text evidence="3">The sequence shown here is derived from an EMBL/GenBank/DDBJ whole genome shotgun (WGS) entry which is preliminary data.</text>
</comment>
<keyword evidence="4" id="KW-1185">Reference proteome</keyword>
<proteinExistence type="predicted"/>
<feature type="chain" id="PRO_5037938996" description="Copper resistance protein CopB" evidence="2">
    <location>
        <begin position="21"/>
        <end position="322"/>
    </location>
</feature>
<reference evidence="3" key="2">
    <citation type="submission" date="2020-09" db="EMBL/GenBank/DDBJ databases">
        <authorList>
            <person name="Sun Q."/>
            <person name="Ohkuma M."/>
        </authorList>
    </citation>
    <scope>NUCLEOTIDE SEQUENCE</scope>
    <source>
        <strain evidence="3">JCM 13306</strain>
    </source>
</reference>
<evidence type="ECO:0000313" key="4">
    <source>
        <dbReference type="Proteomes" id="UP000623958"/>
    </source>
</evidence>
<feature type="compositionally biased region" description="Basic and acidic residues" evidence="1">
    <location>
        <begin position="23"/>
        <end position="32"/>
    </location>
</feature>
<dbReference type="GO" id="GO:0009279">
    <property type="term" value="C:cell outer membrane"/>
    <property type="evidence" value="ECO:0007669"/>
    <property type="project" value="InterPro"/>
</dbReference>
<dbReference type="EMBL" id="BNBA01000028">
    <property type="protein sequence ID" value="GHH57956.1"/>
    <property type="molecule type" value="Genomic_DNA"/>
</dbReference>
<gene>
    <name evidence="3" type="ORF">GCM10009090_29870</name>
</gene>
<feature type="signal peptide" evidence="2">
    <location>
        <begin position="1"/>
        <end position="20"/>
    </location>
</feature>
<feature type="region of interest" description="Disordered" evidence="1">
    <location>
        <begin position="22"/>
        <end position="60"/>
    </location>
</feature>
<dbReference type="AlphaFoldDB" id="A0A919F9W2"/>
<sequence length="322" mass="34961">MKTRALATALLASLAIPAFAQQHDQHRHDHAAMRPQASADDAGHPMPAPDAEHDPSQHVATSHGAMNHDGMDHAAMDSLDHAAMGHASATPREPIPAVTAADRAAAFPALHAHAGHAPGLNSYVLVDRLEGWNRDAGSGQAWEASAWIGGDIDRLWLRSEGERDSGRTHDSELEALYGHAISPWWDLLAGVRQQFRPEGSTWAALGVQGMAPYKFEVAATLYFGNGGDGLLKLEGEYDVLLTNRLILQPRLETTFALAGDAGRNGGDVLEAGVRLRYEIARRFAPYIGWEHERRFGDGADAAREHGESLRDSRFVAGVRVWF</sequence>
<dbReference type="RefSeq" id="WP_434029753.1">
    <property type="nucleotide sequence ID" value="NZ_BNBA01000028.1"/>
</dbReference>
<evidence type="ECO:0000256" key="1">
    <source>
        <dbReference type="SAM" id="MobiDB-lite"/>
    </source>
</evidence>
<dbReference type="Proteomes" id="UP000623958">
    <property type="component" value="Unassembled WGS sequence"/>
</dbReference>
<dbReference type="Pfam" id="PF05275">
    <property type="entry name" value="CopB"/>
    <property type="match status" value="1"/>
</dbReference>
<organism evidence="3 4">
    <name type="scientific">Xanthomonas boreopolis</name>
    <dbReference type="NCBI Taxonomy" id="86183"/>
    <lineage>
        <taxon>Bacteria</taxon>
        <taxon>Pseudomonadati</taxon>
        <taxon>Pseudomonadota</taxon>
        <taxon>Gammaproteobacteria</taxon>
        <taxon>Lysobacterales</taxon>
        <taxon>Lysobacteraceae</taxon>
        <taxon>Xanthomonas</taxon>
    </lineage>
</organism>
<accession>A0A919F9W2</accession>